<dbReference type="PANTHER" id="PTHR47357">
    <property type="entry name" value="COP1-INTERACTIVE PROTEIN 1"/>
    <property type="match status" value="1"/>
</dbReference>
<feature type="coiled-coil region" evidence="1">
    <location>
        <begin position="422"/>
        <end position="508"/>
    </location>
</feature>
<name>A0A1D1UYW8_RAMVA</name>
<evidence type="ECO:0000256" key="1">
    <source>
        <dbReference type="SAM" id="Coils"/>
    </source>
</evidence>
<keyword evidence="1" id="KW-0175">Coiled coil</keyword>
<sequence length="698" mass="81119">MASLQNVSLMDLPQNTLEEYAKTLEAERARADDTERMYETLKKIHEECTEEFRVAQNQTQKFYVEIEQKLQQSDETIRELRRTIVEQVREISELKSNALTPQREEVIKLNIQTELEKEFHGRNRNFQEENTTLRTKIASLTYENSALRADLEARDSDFSRTKNDLVAKYERKINDLKREKEAEIVKVPAVDMTRYRQLQRDNDLLDLQLKALQSELERLRTEYAKREEEVHLRQKTQMKKIAENTMLVDNLKAEKDTSQRQLDSLRKQSADIMAENGQLNQKVQTVQDEKLAIQEEMEGLIHQQQIQLGAERTKALTEKTNLQKELHELHAEVEKTRAELAVANEGLNLQRKTLAAKEHENQMKISQIKQEHATDYALLEQKKHELDIRVADAEAIRRDVELKYSLEKEVLGEQLQQAKMFTVSLQKEADELRGRIDNYQRMETDFRRAQLEHTRLQGEVKDLLHRIDSMEETFRLLHSERDALEAVISRWKERQLQDEKEIENLKSAHTSEVAVLQKEWMEKSKRYGEQIKEKEDKLSTATNAERDLAYKLGAIEGELSLQKMRSQTVISELITALRAKSKLLDTAKNNVSAEEHAALKKELGVLREKLGRLKSLTGSKPSNLDATVSQPIQTYSVQKIESRLDKSLRPSSAAALRTELFQDETVEQILDRLTPLGLLENGTEMTSESRKSAQRRLK</sequence>
<dbReference type="Proteomes" id="UP000186922">
    <property type="component" value="Unassembled WGS sequence"/>
</dbReference>
<dbReference type="PANTHER" id="PTHR47357:SF1">
    <property type="entry name" value="SPINDLE POLE BODY COMPONENT 110"/>
    <property type="match status" value="1"/>
</dbReference>
<dbReference type="GO" id="GO:0005856">
    <property type="term" value="C:cytoskeleton"/>
    <property type="evidence" value="ECO:0007669"/>
    <property type="project" value="TreeGrafter"/>
</dbReference>
<organism evidence="2 3">
    <name type="scientific">Ramazzottius varieornatus</name>
    <name type="common">Water bear</name>
    <name type="synonym">Tardigrade</name>
    <dbReference type="NCBI Taxonomy" id="947166"/>
    <lineage>
        <taxon>Eukaryota</taxon>
        <taxon>Metazoa</taxon>
        <taxon>Ecdysozoa</taxon>
        <taxon>Tardigrada</taxon>
        <taxon>Eutardigrada</taxon>
        <taxon>Parachela</taxon>
        <taxon>Hypsibioidea</taxon>
        <taxon>Ramazzottiidae</taxon>
        <taxon>Ramazzottius</taxon>
    </lineage>
</organism>
<accession>A0A1D1UYW8</accession>
<feature type="coiled-coil region" evidence="1">
    <location>
        <begin position="17"/>
        <end position="97"/>
    </location>
</feature>
<proteinExistence type="predicted"/>
<gene>
    <name evidence="2" type="primary">RvY_05539</name>
    <name evidence="2" type="synonym">RvY_05539.1</name>
    <name evidence="2" type="ORF">RvY_05539-1</name>
</gene>
<comment type="caution">
    <text evidence="2">The sequence shown here is derived from an EMBL/GenBank/DDBJ whole genome shotgun (WGS) entry which is preliminary data.</text>
</comment>
<dbReference type="AlphaFoldDB" id="A0A1D1UYW8"/>
<feature type="coiled-coil region" evidence="1">
    <location>
        <begin position="159"/>
        <end position="346"/>
    </location>
</feature>
<protein>
    <submittedName>
        <fullName evidence="2">Uncharacterized protein</fullName>
    </submittedName>
</protein>
<keyword evidence="3" id="KW-1185">Reference proteome</keyword>
<dbReference type="EMBL" id="BDGG01000002">
    <property type="protein sequence ID" value="GAU93625.1"/>
    <property type="molecule type" value="Genomic_DNA"/>
</dbReference>
<reference evidence="2 3" key="1">
    <citation type="journal article" date="2016" name="Nat. Commun.">
        <title>Extremotolerant tardigrade genome and improved radiotolerance of human cultured cells by tardigrade-unique protein.</title>
        <authorList>
            <person name="Hashimoto T."/>
            <person name="Horikawa D.D."/>
            <person name="Saito Y."/>
            <person name="Kuwahara H."/>
            <person name="Kozuka-Hata H."/>
            <person name="Shin-I T."/>
            <person name="Minakuchi Y."/>
            <person name="Ohishi K."/>
            <person name="Motoyama A."/>
            <person name="Aizu T."/>
            <person name="Enomoto A."/>
            <person name="Kondo K."/>
            <person name="Tanaka S."/>
            <person name="Hara Y."/>
            <person name="Koshikawa S."/>
            <person name="Sagara H."/>
            <person name="Miura T."/>
            <person name="Yokobori S."/>
            <person name="Miyagawa K."/>
            <person name="Suzuki Y."/>
            <person name="Kubo T."/>
            <person name="Oyama M."/>
            <person name="Kohara Y."/>
            <person name="Fujiyama A."/>
            <person name="Arakawa K."/>
            <person name="Katayama T."/>
            <person name="Toyoda A."/>
            <person name="Kunieda T."/>
        </authorList>
    </citation>
    <scope>NUCLEOTIDE SEQUENCE [LARGE SCALE GENOMIC DNA]</scope>
    <source>
        <strain evidence="2 3">YOKOZUNA-1</strain>
    </source>
</reference>
<evidence type="ECO:0000313" key="3">
    <source>
        <dbReference type="Proteomes" id="UP000186922"/>
    </source>
</evidence>
<evidence type="ECO:0000313" key="2">
    <source>
        <dbReference type="EMBL" id="GAU93625.1"/>
    </source>
</evidence>
<dbReference type="OrthoDB" id="311279at2759"/>
<dbReference type="GO" id="GO:0005200">
    <property type="term" value="F:structural constituent of cytoskeleton"/>
    <property type="evidence" value="ECO:0007669"/>
    <property type="project" value="TreeGrafter"/>
</dbReference>
<dbReference type="STRING" id="947166.A0A1D1UYW8"/>